<comment type="caution">
    <text evidence="2">The sequence shown here is derived from an EMBL/GenBank/DDBJ whole genome shotgun (WGS) entry which is preliminary data.</text>
</comment>
<dbReference type="AlphaFoldDB" id="A0A2N7L5N3"/>
<protein>
    <recommendedName>
        <fullName evidence="4">Glycosyltransferase RgtA/B/C/D-like domain-containing protein</fullName>
    </recommendedName>
</protein>
<name>A0A2N7L5N3_9GAMM</name>
<feature type="transmembrane region" description="Helical" evidence="1">
    <location>
        <begin position="138"/>
        <end position="162"/>
    </location>
</feature>
<organism evidence="2 3">
    <name type="scientific">Enterovibrio norvegicus</name>
    <dbReference type="NCBI Taxonomy" id="188144"/>
    <lineage>
        <taxon>Bacteria</taxon>
        <taxon>Pseudomonadati</taxon>
        <taxon>Pseudomonadota</taxon>
        <taxon>Gammaproteobacteria</taxon>
        <taxon>Vibrionales</taxon>
        <taxon>Vibrionaceae</taxon>
        <taxon>Enterovibrio</taxon>
    </lineage>
</organism>
<feature type="transmembrane region" description="Helical" evidence="1">
    <location>
        <begin position="466"/>
        <end position="488"/>
    </location>
</feature>
<keyword evidence="1" id="KW-0472">Membrane</keyword>
<evidence type="ECO:0000313" key="3">
    <source>
        <dbReference type="Proteomes" id="UP000235387"/>
    </source>
</evidence>
<accession>A0A2N7L5N3</accession>
<proteinExistence type="predicted"/>
<dbReference type="Proteomes" id="UP000235387">
    <property type="component" value="Unassembled WGS sequence"/>
</dbReference>
<evidence type="ECO:0008006" key="4">
    <source>
        <dbReference type="Google" id="ProtNLM"/>
    </source>
</evidence>
<keyword evidence="1" id="KW-0812">Transmembrane</keyword>
<evidence type="ECO:0000313" key="2">
    <source>
        <dbReference type="EMBL" id="PMN88924.1"/>
    </source>
</evidence>
<feature type="transmembrane region" description="Helical" evidence="1">
    <location>
        <begin position="237"/>
        <end position="265"/>
    </location>
</feature>
<sequence length="496" mass="55994">MSHLFYNIKNGFKYIVISFFSIVFMSSTIMLNSISIDNEKYSRNDATGFKLREATQFFYFYKNLGLFPLAVEKKDIKKLNGGAGKARRFIKEHPEKLRMEIKHWYRFGESARIWALFPSYYTGEPINKLTLKPLNATVFSITGVLLLIACYKLGGIIVALAGVSLYVSSPFLLSESFLRDNIFAIQPMLHIFAISLFIILHGKQKWYLVAASVFVALISGLFSEIRGENITVLLVPILYWLVVSSLSLKGKILVTLAVVSSFILVKSSIREHFEDAYERTYKTVESVGGVTFDGSTTGQHPVWHPFLAGLGDYGQDKGFLWSDIDIFYRVLGKSGFTEEEIRNVVSTYYDPETQYYYKRPETVDNYSSLAWNEFLGTIMDDPFWYASILIKRAVRIVTDVPPITFYVLDKRVEVGFYSLVAVLVIVGLLVSRQSYINSFSRLDVFVVLGALSMSGIAFLIHTGKGATYGTVLPLMISVILISKCIPIVNGSKEECN</sequence>
<feature type="transmembrane region" description="Helical" evidence="1">
    <location>
        <begin position="207"/>
        <end position="225"/>
    </location>
</feature>
<feature type="transmembrane region" description="Helical" evidence="1">
    <location>
        <begin position="414"/>
        <end position="430"/>
    </location>
</feature>
<feature type="transmembrane region" description="Helical" evidence="1">
    <location>
        <begin position="182"/>
        <end position="200"/>
    </location>
</feature>
<evidence type="ECO:0000256" key="1">
    <source>
        <dbReference type="SAM" id="Phobius"/>
    </source>
</evidence>
<dbReference type="RefSeq" id="WP_102391939.1">
    <property type="nucleotide sequence ID" value="NZ_MDAL01000049.1"/>
</dbReference>
<keyword evidence="1" id="KW-1133">Transmembrane helix</keyword>
<feature type="transmembrane region" description="Helical" evidence="1">
    <location>
        <begin position="442"/>
        <end position="460"/>
    </location>
</feature>
<dbReference type="EMBL" id="MDAL01000049">
    <property type="protein sequence ID" value="PMN88924.1"/>
    <property type="molecule type" value="Genomic_DNA"/>
</dbReference>
<reference evidence="3" key="1">
    <citation type="submission" date="2016-07" db="EMBL/GenBank/DDBJ databases">
        <title>Nontailed viruses are major unrecognized killers of bacteria in the ocean.</title>
        <authorList>
            <person name="Kauffman K."/>
            <person name="Hussain F."/>
            <person name="Yang J."/>
            <person name="Arevalo P."/>
            <person name="Brown J."/>
            <person name="Cutler M."/>
            <person name="Kelly L."/>
            <person name="Polz M.F."/>
        </authorList>
    </citation>
    <scope>NUCLEOTIDE SEQUENCE [LARGE SCALE GENOMIC DNA]</scope>
    <source>
        <strain evidence="3">10N.261.45.A10</strain>
    </source>
</reference>
<gene>
    <name evidence="2" type="ORF">BCT23_05325</name>
</gene>
<feature type="transmembrane region" description="Helical" evidence="1">
    <location>
        <begin position="12"/>
        <end position="34"/>
    </location>
</feature>